<accession>A0ABD0Z9C3</accession>
<keyword evidence="5" id="KW-0479">Metal-binding</keyword>
<comment type="cofactor">
    <cofactor evidence="1">
        <name>a divalent metal cation</name>
        <dbReference type="ChEBI" id="CHEBI:60240"/>
    </cofactor>
</comment>
<organism evidence="9 10">
    <name type="scientific">Cardamine amara subsp. amara</name>
    <dbReference type="NCBI Taxonomy" id="228776"/>
    <lineage>
        <taxon>Eukaryota</taxon>
        <taxon>Viridiplantae</taxon>
        <taxon>Streptophyta</taxon>
        <taxon>Embryophyta</taxon>
        <taxon>Tracheophyta</taxon>
        <taxon>Spermatophyta</taxon>
        <taxon>Magnoliopsida</taxon>
        <taxon>eudicotyledons</taxon>
        <taxon>Gunneridae</taxon>
        <taxon>Pentapetalae</taxon>
        <taxon>rosids</taxon>
        <taxon>malvids</taxon>
        <taxon>Brassicales</taxon>
        <taxon>Brassicaceae</taxon>
        <taxon>Cardamineae</taxon>
        <taxon>Cardamine</taxon>
    </lineage>
</organism>
<evidence type="ECO:0000256" key="4">
    <source>
        <dbReference type="ARBA" id="ARBA00022722"/>
    </source>
</evidence>
<dbReference type="GO" id="GO:0046872">
    <property type="term" value="F:metal ion binding"/>
    <property type="evidence" value="ECO:0007669"/>
    <property type="project" value="UniProtKB-KW"/>
</dbReference>
<protein>
    <recommendedName>
        <fullName evidence="8">DDE Tnp4 domain-containing protein</fullName>
    </recommendedName>
</protein>
<dbReference type="GO" id="GO:0004518">
    <property type="term" value="F:nuclease activity"/>
    <property type="evidence" value="ECO:0007669"/>
    <property type="project" value="UniProtKB-KW"/>
</dbReference>
<evidence type="ECO:0000256" key="3">
    <source>
        <dbReference type="ARBA" id="ARBA00006958"/>
    </source>
</evidence>
<proteinExistence type="inferred from homology"/>
<dbReference type="Proteomes" id="UP001558713">
    <property type="component" value="Unassembled WGS sequence"/>
</dbReference>
<evidence type="ECO:0000259" key="8">
    <source>
        <dbReference type="Pfam" id="PF13359"/>
    </source>
</evidence>
<dbReference type="Pfam" id="PF13359">
    <property type="entry name" value="DDE_Tnp_4"/>
    <property type="match status" value="1"/>
</dbReference>
<dbReference type="InterPro" id="IPR045249">
    <property type="entry name" value="HARBI1-like"/>
</dbReference>
<feature type="domain" description="DDE Tnp4" evidence="8">
    <location>
        <begin position="11"/>
        <end position="110"/>
    </location>
</feature>
<keyword evidence="10" id="KW-1185">Reference proteome</keyword>
<gene>
    <name evidence="9" type="ORF">V5N11_008283</name>
</gene>
<dbReference type="GO" id="GO:0005634">
    <property type="term" value="C:nucleus"/>
    <property type="evidence" value="ECO:0007669"/>
    <property type="project" value="UniProtKB-SubCell"/>
</dbReference>
<dbReference type="GO" id="GO:0016787">
    <property type="term" value="F:hydrolase activity"/>
    <property type="evidence" value="ECO:0007669"/>
    <property type="project" value="UniProtKB-KW"/>
</dbReference>
<dbReference type="SUPFAM" id="SSF55681">
    <property type="entry name" value="Class II aaRS and biotin synthetases"/>
    <property type="match status" value="1"/>
</dbReference>
<evidence type="ECO:0000256" key="2">
    <source>
        <dbReference type="ARBA" id="ARBA00004123"/>
    </source>
</evidence>
<evidence type="ECO:0000256" key="5">
    <source>
        <dbReference type="ARBA" id="ARBA00022723"/>
    </source>
</evidence>
<dbReference type="InterPro" id="IPR045864">
    <property type="entry name" value="aa-tRNA-synth_II/BPL/LPL"/>
</dbReference>
<evidence type="ECO:0000313" key="9">
    <source>
        <dbReference type="EMBL" id="KAL1191282.1"/>
    </source>
</evidence>
<sequence>MAQQNDSEFPMPPEDKYYVVDSGYPNKKGFLAPYRSSRNRVVRYHMSQFTTNHPPRNKHELFNRWHASLRSIIERTFGVWKKKWRILCEFPRYNIEVQKRVVTATMGLHNFIRISNFSDEDFAEAMGHTEIINTDVATDLADVEVAEVADGDFMTNIRENIANMLWEDKNP</sequence>
<evidence type="ECO:0000256" key="1">
    <source>
        <dbReference type="ARBA" id="ARBA00001968"/>
    </source>
</evidence>
<evidence type="ECO:0000256" key="6">
    <source>
        <dbReference type="ARBA" id="ARBA00022801"/>
    </source>
</evidence>
<evidence type="ECO:0000256" key="7">
    <source>
        <dbReference type="ARBA" id="ARBA00023242"/>
    </source>
</evidence>
<reference evidence="9 10" key="1">
    <citation type="submission" date="2024-04" db="EMBL/GenBank/DDBJ databases">
        <title>Genome assembly C_amara_ONT_v2.</title>
        <authorList>
            <person name="Yant L."/>
            <person name="Moore C."/>
            <person name="Slenker M."/>
        </authorList>
    </citation>
    <scope>NUCLEOTIDE SEQUENCE [LARGE SCALE GENOMIC DNA]</scope>
    <source>
        <tissue evidence="9">Leaf</tissue>
    </source>
</reference>
<keyword evidence="7" id="KW-0539">Nucleus</keyword>
<dbReference type="PANTHER" id="PTHR22930:SF281">
    <property type="entry name" value="NUCLEASE"/>
    <property type="match status" value="1"/>
</dbReference>
<keyword evidence="4" id="KW-0540">Nuclease</keyword>
<comment type="similarity">
    <text evidence="3">Belongs to the HARBI1 family.</text>
</comment>
<comment type="subcellular location">
    <subcellularLocation>
        <location evidence="2">Nucleus</location>
    </subcellularLocation>
</comment>
<name>A0ABD0Z9C3_CARAN</name>
<dbReference type="InterPro" id="IPR027806">
    <property type="entry name" value="HARBI1_dom"/>
</dbReference>
<keyword evidence="6" id="KW-0378">Hydrolase</keyword>
<dbReference type="EMBL" id="JBANAX010000857">
    <property type="protein sequence ID" value="KAL1191282.1"/>
    <property type="molecule type" value="Genomic_DNA"/>
</dbReference>
<dbReference type="AlphaFoldDB" id="A0ABD0Z9C3"/>
<comment type="caution">
    <text evidence="9">The sequence shown here is derived from an EMBL/GenBank/DDBJ whole genome shotgun (WGS) entry which is preliminary data.</text>
</comment>
<evidence type="ECO:0000313" key="10">
    <source>
        <dbReference type="Proteomes" id="UP001558713"/>
    </source>
</evidence>
<dbReference type="PANTHER" id="PTHR22930">
    <property type="match status" value="1"/>
</dbReference>